<proteinExistence type="predicted"/>
<evidence type="ECO:0000256" key="1">
    <source>
        <dbReference type="SAM" id="MobiDB-lite"/>
    </source>
</evidence>
<feature type="compositionally biased region" description="Low complexity" evidence="1">
    <location>
        <begin position="150"/>
        <end position="161"/>
    </location>
</feature>
<feature type="region of interest" description="Disordered" evidence="1">
    <location>
        <begin position="627"/>
        <end position="986"/>
    </location>
</feature>
<dbReference type="PANTHER" id="PTHR22427">
    <property type="entry name" value="GH15728P"/>
    <property type="match status" value="1"/>
</dbReference>
<feature type="compositionally biased region" description="Low complexity" evidence="1">
    <location>
        <begin position="1137"/>
        <end position="1155"/>
    </location>
</feature>
<feature type="region of interest" description="Disordered" evidence="1">
    <location>
        <begin position="1012"/>
        <end position="1034"/>
    </location>
</feature>
<feature type="compositionally biased region" description="Basic and acidic residues" evidence="1">
    <location>
        <begin position="699"/>
        <end position="718"/>
    </location>
</feature>
<dbReference type="OrthoDB" id="8951351at2759"/>
<feature type="compositionally biased region" description="Basic and acidic residues" evidence="1">
    <location>
        <begin position="350"/>
        <end position="361"/>
    </location>
</feature>
<feature type="compositionally biased region" description="Polar residues" evidence="1">
    <location>
        <begin position="257"/>
        <end position="292"/>
    </location>
</feature>
<feature type="region of interest" description="Disordered" evidence="1">
    <location>
        <begin position="456"/>
        <end position="613"/>
    </location>
</feature>
<feature type="region of interest" description="Disordered" evidence="1">
    <location>
        <begin position="1"/>
        <end position="423"/>
    </location>
</feature>
<feature type="compositionally biased region" description="Pro residues" evidence="1">
    <location>
        <begin position="764"/>
        <end position="773"/>
    </location>
</feature>
<feature type="compositionally biased region" description="Acidic residues" evidence="1">
    <location>
        <begin position="974"/>
        <end position="983"/>
    </location>
</feature>
<accession>A0A6J2VX13</accession>
<reference evidence="3" key="1">
    <citation type="submission" date="2025-08" db="UniProtKB">
        <authorList>
            <consortium name="RefSeq"/>
        </authorList>
    </citation>
    <scope>IDENTIFICATION</scope>
</reference>
<feature type="compositionally biased region" description="Low complexity" evidence="1">
    <location>
        <begin position="774"/>
        <end position="783"/>
    </location>
</feature>
<feature type="compositionally biased region" description="Polar residues" evidence="1">
    <location>
        <begin position="869"/>
        <end position="903"/>
    </location>
</feature>
<feature type="region of interest" description="Disordered" evidence="1">
    <location>
        <begin position="1123"/>
        <end position="1158"/>
    </location>
</feature>
<feature type="compositionally biased region" description="Low complexity" evidence="1">
    <location>
        <begin position="15"/>
        <end position="28"/>
    </location>
</feature>
<dbReference type="PANTHER" id="PTHR22427:SF8">
    <property type="entry name" value="PROLINE-RICH PROTEIN 36"/>
    <property type="match status" value="1"/>
</dbReference>
<protein>
    <submittedName>
        <fullName evidence="3">Mucin-5AC isoform X1</fullName>
    </submittedName>
</protein>
<dbReference type="AlphaFoldDB" id="A0A6J2VX13"/>
<feature type="compositionally biased region" description="Polar residues" evidence="1">
    <location>
        <begin position="396"/>
        <end position="408"/>
    </location>
</feature>
<feature type="compositionally biased region" description="Low complexity" evidence="1">
    <location>
        <begin position="503"/>
        <end position="524"/>
    </location>
</feature>
<dbReference type="Proteomes" id="UP000504632">
    <property type="component" value="Chromosome 7"/>
</dbReference>
<feature type="compositionally biased region" description="Polar residues" evidence="1">
    <location>
        <begin position="88"/>
        <end position="128"/>
    </location>
</feature>
<evidence type="ECO:0000313" key="3">
    <source>
        <dbReference type="RefSeq" id="XP_030636364.1"/>
    </source>
</evidence>
<feature type="compositionally biased region" description="Polar residues" evidence="1">
    <location>
        <begin position="790"/>
        <end position="819"/>
    </location>
</feature>
<organism evidence="2 3">
    <name type="scientific">Chanos chanos</name>
    <name type="common">Milkfish</name>
    <name type="synonym">Mugil chanos</name>
    <dbReference type="NCBI Taxonomy" id="29144"/>
    <lineage>
        <taxon>Eukaryota</taxon>
        <taxon>Metazoa</taxon>
        <taxon>Chordata</taxon>
        <taxon>Craniata</taxon>
        <taxon>Vertebrata</taxon>
        <taxon>Euteleostomi</taxon>
        <taxon>Actinopterygii</taxon>
        <taxon>Neopterygii</taxon>
        <taxon>Teleostei</taxon>
        <taxon>Ostariophysi</taxon>
        <taxon>Gonorynchiformes</taxon>
        <taxon>Chanidae</taxon>
        <taxon>Chanos</taxon>
    </lineage>
</organism>
<feature type="compositionally biased region" description="Polar residues" evidence="1">
    <location>
        <begin position="841"/>
        <end position="855"/>
    </location>
</feature>
<dbReference type="FunCoup" id="A0A6J2VX13">
    <property type="interactions" value="24"/>
</dbReference>
<feature type="compositionally biased region" description="Acidic residues" evidence="1">
    <location>
        <begin position="574"/>
        <end position="585"/>
    </location>
</feature>
<feature type="compositionally biased region" description="Polar residues" evidence="1">
    <location>
        <begin position="588"/>
        <end position="602"/>
    </location>
</feature>
<feature type="compositionally biased region" description="Acidic residues" evidence="1">
    <location>
        <begin position="684"/>
        <end position="698"/>
    </location>
</feature>
<gene>
    <name evidence="3" type="primary">prr36a</name>
</gene>
<keyword evidence="2" id="KW-1185">Reference proteome</keyword>
<name>A0A6J2VX13_CHACN</name>
<dbReference type="InParanoid" id="A0A6J2VX13"/>
<dbReference type="CTD" id="560699"/>
<dbReference type="RefSeq" id="XP_030636364.1">
    <property type="nucleotide sequence ID" value="XM_030780504.1"/>
</dbReference>
<feature type="compositionally biased region" description="Low complexity" evidence="1">
    <location>
        <begin position="961"/>
        <end position="973"/>
    </location>
</feature>
<dbReference type="GeneID" id="115817234"/>
<sequence>MKPDGVATTPDDPVEVLGAAEPVAAATAMEDEPQADQTQSPPQPEETKNEPQPEIPTEPPATTETSGKSTDPKGKGKATVKGKPGTVGNRTNGAPNAGSRPNTAQSRLANGVQRSSANDAAKKTSTTAAERKKPTSATGPTTPAKKPVGTAATTTSKTQTKVGEKKLIGVTRPPTTSSAPNGAKTATGPGTPTRRPPTGNAAAATKPKTTAAPRTANATASKPSAPAAPRAGTVPKTTRPATAPASRPAPSAATAKGATNTIRQPASSKIGTTAPSAGRTATVQPSKPSATSGAAKRDVSKPPTSAPAKKLAAPSTRPLGAKPSKPEPPKAVSSKVETAARRPPPTTRPVEPKTPRPKPAETKTTTIRKVPTSPRNAASKPGLSKTSAASPGPKQATKQPSKPMQSVQPLAREPDKESTELAAAAAAVATAAIATAVAVAASSGVPEVEAALAVGTEAVSGDQTSLTVARQEAAESQVPMTEVPGLEPVSPAEPATVEIPTEAAAAQVGAPPVVSPPAAQALSPDQGLEDVTEKKETSATQEAFKEAAFPFELPTPASVPPVSQVVVEKAEQEINNDDEEEEEEKEGSQQVSVSDMSGTQPTEESRPGSAGVAGSMWRAGALLSEFDSEDVSCSQQGASELSAPGVLEGTESMDDLGDASLKGADGEGVSAGSPDFEKVPDIPANEDEEDEDEDDEDRVCDMEVGSERAEDPRQQRQDGDDEEEDEDVEMASEGVTESGLESYGNADEDDFAEDYKLDNLNRVQPPPVIPTAPPAAQWAQTNPFADSWAQPPQSASMFLSSPTSDPWQGDSETPTQSPAQAWLEMGSSEGGSSSPHPPAQTEPSSKPPESTTCGDTTGCKPGLVPPTRGMSQSSTLSGTELAAHSSSDTSTPEELKEYNSNSGVEIHSEGHQQQPTPVPNELVPGVVPDIVQDLAIHEERIKEEEEPETLPADEVLGGTGTAPTSAPSSSSSATEDEVSETEGEMQISEPQVGICNEGFEAPPATHSLSALEEHEEMGGEVEGGSDTPQSATSAASYGFDCTTSNSNAHSMAESCGKSPGIFSLENEEQLPEEAKDPSLIKELTLTSESTPEQPVQEKNLLNLEGEEQHYMQCGKAGEELPESCSIGALPLDPGMVPSSSPQHPAQDQDQDTQPPYYSAICEKTDSSLAGNV</sequence>
<feature type="compositionally biased region" description="Low complexity" evidence="1">
    <location>
        <begin position="179"/>
        <end position="255"/>
    </location>
</feature>
<evidence type="ECO:0000313" key="2">
    <source>
        <dbReference type="Proteomes" id="UP000504632"/>
    </source>
</evidence>
<feature type="compositionally biased region" description="Acidic residues" evidence="1">
    <location>
        <begin position="719"/>
        <end position="730"/>
    </location>
</feature>